<organism evidence="2 3">
    <name type="scientific">Candidatus Schekmanbacteria bacterium RBG_13_48_7</name>
    <dbReference type="NCBI Taxonomy" id="1817878"/>
    <lineage>
        <taxon>Bacteria</taxon>
        <taxon>Candidatus Schekmaniibacteriota</taxon>
    </lineage>
</organism>
<accession>A0A1F7S0I3</accession>
<dbReference type="Proteomes" id="UP000179266">
    <property type="component" value="Unassembled WGS sequence"/>
</dbReference>
<evidence type="ECO:0008006" key="4">
    <source>
        <dbReference type="Google" id="ProtNLM"/>
    </source>
</evidence>
<protein>
    <recommendedName>
        <fullName evidence="4">DUF1257 domain-containing protein</fullName>
    </recommendedName>
</protein>
<dbReference type="InterPro" id="IPR009666">
    <property type="entry name" value="Uncharacterised_Ycf35"/>
</dbReference>
<reference evidence="2 3" key="1">
    <citation type="journal article" date="2016" name="Nat. Commun.">
        <title>Thousands of microbial genomes shed light on interconnected biogeochemical processes in an aquifer system.</title>
        <authorList>
            <person name="Anantharaman K."/>
            <person name="Brown C.T."/>
            <person name="Hug L.A."/>
            <person name="Sharon I."/>
            <person name="Castelle C.J."/>
            <person name="Probst A.J."/>
            <person name="Thomas B.C."/>
            <person name="Singh A."/>
            <person name="Wilkins M.J."/>
            <person name="Karaoz U."/>
            <person name="Brodie E.L."/>
            <person name="Williams K.H."/>
            <person name="Hubbard S.S."/>
            <person name="Banfield J.F."/>
        </authorList>
    </citation>
    <scope>NUCLEOTIDE SEQUENCE [LARGE SCALE GENOMIC DNA]</scope>
</reference>
<proteinExistence type="predicted"/>
<evidence type="ECO:0000313" key="2">
    <source>
        <dbReference type="EMBL" id="OGL47333.1"/>
    </source>
</evidence>
<dbReference type="EMBL" id="MGDD01000083">
    <property type="protein sequence ID" value="OGL47333.1"/>
    <property type="molecule type" value="Genomic_DNA"/>
</dbReference>
<dbReference type="AlphaFoldDB" id="A0A1F7S0I3"/>
<name>A0A1F7S0I3_9BACT</name>
<feature type="signal peptide" evidence="1">
    <location>
        <begin position="1"/>
        <end position="21"/>
    </location>
</feature>
<evidence type="ECO:0000256" key="1">
    <source>
        <dbReference type="SAM" id="SignalP"/>
    </source>
</evidence>
<comment type="caution">
    <text evidence="2">The sequence shown here is derived from an EMBL/GenBank/DDBJ whole genome shotgun (WGS) entry which is preliminary data.</text>
</comment>
<keyword evidence="1" id="KW-0732">Signal</keyword>
<gene>
    <name evidence="2" type="ORF">A2161_02955</name>
</gene>
<evidence type="ECO:0000313" key="3">
    <source>
        <dbReference type="Proteomes" id="UP000179266"/>
    </source>
</evidence>
<sequence>MSVIFLVTPVLAASWPVFCSAAGAAAASLGFKLLKNVNVTEQLKTIELEVENSNVLTDQVKADNELMFGKDDLKIRIYKDARGQCSIHVMGSGRSDEELRAEGTKLINKIKQQYAYQKVVQELKNRGFSITNEEISEQGRIKIQLRKFS</sequence>
<feature type="chain" id="PRO_5009532321" description="DUF1257 domain-containing protein" evidence="1">
    <location>
        <begin position="22"/>
        <end position="149"/>
    </location>
</feature>
<dbReference type="Pfam" id="PF06868">
    <property type="entry name" value="DUF1257"/>
    <property type="match status" value="1"/>
</dbReference>